<evidence type="ECO:0000256" key="2">
    <source>
        <dbReference type="SAM" id="SignalP"/>
    </source>
</evidence>
<dbReference type="Proteomes" id="UP000185434">
    <property type="component" value="Chromosome"/>
</dbReference>
<reference evidence="4 5" key="1">
    <citation type="submission" date="2014-08" db="EMBL/GenBank/DDBJ databases">
        <title>Complete genome sequence of Corynebacterium frankenforstense ST18(T) (=DSM 45800(T)), isolated from raw cow milk.</title>
        <authorList>
            <person name="Ruckert C."/>
            <person name="Albersmeier A."/>
            <person name="Winkler A."/>
            <person name="Lipski A."/>
            <person name="Kalinowski J."/>
        </authorList>
    </citation>
    <scope>NUCLEOTIDE SEQUENCE [LARGE SCALE GENOMIC DNA]</scope>
    <source>
        <strain evidence="4 5">ST18</strain>
    </source>
</reference>
<keyword evidence="2" id="KW-0732">Signal</keyword>
<dbReference type="EMBL" id="CP009247">
    <property type="protein sequence ID" value="APT89660.1"/>
    <property type="molecule type" value="Genomic_DNA"/>
</dbReference>
<dbReference type="STRING" id="1437875.CFRA_10960"/>
<evidence type="ECO:0000259" key="3">
    <source>
        <dbReference type="Pfam" id="PF05305"/>
    </source>
</evidence>
<dbReference type="Pfam" id="PF05305">
    <property type="entry name" value="DUF732"/>
    <property type="match status" value="1"/>
</dbReference>
<feature type="domain" description="DUF732" evidence="3">
    <location>
        <begin position="111"/>
        <end position="185"/>
    </location>
</feature>
<keyword evidence="5" id="KW-1185">Reference proteome</keyword>
<dbReference type="RefSeq" id="WP_075664656.1">
    <property type="nucleotide sequence ID" value="NZ_CP009247.1"/>
</dbReference>
<protein>
    <recommendedName>
        <fullName evidence="3">DUF732 domain-containing protein</fullName>
    </recommendedName>
</protein>
<sequence length="185" mass="19157">MSLRLTKPARRTFAALCAAGCLTLAACGGEATVEHSDATGAPEASTSATDNGDKDKNDKDKNDKDKDKDGASETTSQKSGSHRGGDEAEGDLGAREVDEVPSGAPAADPAEGDYLKALDEKGIRTADDADQLVGLARTVCAEDNEDGGRVTAEAVAGQLVEQKKTDLDQQDAAQLLVDTARAEYC</sequence>
<evidence type="ECO:0000256" key="1">
    <source>
        <dbReference type="SAM" id="MobiDB-lite"/>
    </source>
</evidence>
<dbReference type="OrthoDB" id="4426211at2"/>
<name>A0A1L7CV44_9CORY</name>
<feature type="region of interest" description="Disordered" evidence="1">
    <location>
        <begin position="31"/>
        <end position="112"/>
    </location>
</feature>
<feature type="compositionally biased region" description="Basic and acidic residues" evidence="1">
    <location>
        <begin position="51"/>
        <end position="71"/>
    </location>
</feature>
<dbReference type="InterPro" id="IPR007969">
    <property type="entry name" value="DUF732"/>
</dbReference>
<evidence type="ECO:0000313" key="5">
    <source>
        <dbReference type="Proteomes" id="UP000185434"/>
    </source>
</evidence>
<dbReference type="PROSITE" id="PS51257">
    <property type="entry name" value="PROKAR_LIPOPROTEIN"/>
    <property type="match status" value="1"/>
</dbReference>
<feature type="signal peptide" evidence="2">
    <location>
        <begin position="1"/>
        <end position="25"/>
    </location>
</feature>
<dbReference type="AlphaFoldDB" id="A0A1L7CV44"/>
<dbReference type="KEGG" id="cfk:CFRA_10960"/>
<gene>
    <name evidence="4" type="ORF">CFRA_10960</name>
</gene>
<feature type="chain" id="PRO_5038664433" description="DUF732 domain-containing protein" evidence="2">
    <location>
        <begin position="26"/>
        <end position="185"/>
    </location>
</feature>
<accession>A0A1L7CV44</accession>
<evidence type="ECO:0000313" key="4">
    <source>
        <dbReference type="EMBL" id="APT89660.1"/>
    </source>
</evidence>
<proteinExistence type="predicted"/>
<organism evidence="4 5">
    <name type="scientific">Corynebacterium frankenforstense DSM 45800</name>
    <dbReference type="NCBI Taxonomy" id="1437875"/>
    <lineage>
        <taxon>Bacteria</taxon>
        <taxon>Bacillati</taxon>
        <taxon>Actinomycetota</taxon>
        <taxon>Actinomycetes</taxon>
        <taxon>Mycobacteriales</taxon>
        <taxon>Corynebacteriaceae</taxon>
        <taxon>Corynebacterium</taxon>
    </lineage>
</organism>